<evidence type="ECO:0000313" key="2">
    <source>
        <dbReference type="Proteomes" id="UP001199659"/>
    </source>
</evidence>
<name>A0ABY3S2T1_9ENTR</name>
<protein>
    <submittedName>
        <fullName evidence="1">Uncharacterized protein</fullName>
    </submittedName>
</protein>
<reference evidence="1 2" key="1">
    <citation type="journal article" date="2022" name="Int. J. Syst. Evol. Microbiol.">
        <title>Pseudocitrobacter corydidari sp. nov., isolated from the Asian emerald cockroach Corydidarum magnifica.</title>
        <authorList>
            <person name="Guzman J."/>
            <person name="Poehlein A."/>
            <person name="Glaeser S.P."/>
            <person name="Schwengers O."/>
            <person name="Blom J."/>
            <person name="Hollensteiner J."/>
            <person name="Kampfer P."/>
            <person name="Vilcinskas A."/>
        </authorList>
    </citation>
    <scope>NUCLEOTIDE SEQUENCE [LARGE SCALE GENOMIC DNA]</scope>
    <source>
        <strain evidence="1">G163CM</strain>
    </source>
</reference>
<sequence length="54" mass="6286">MHPVNKALVISCRTDTGYNSGNGVVNRNAIFKITILLQKIEMRFTKTLYRWIFL</sequence>
<dbReference type="Proteomes" id="UP001199659">
    <property type="component" value="Chromosome"/>
</dbReference>
<keyword evidence="2" id="KW-1185">Reference proteome</keyword>
<organism evidence="1 2">
    <name type="scientific">Pseudocitrobacter corydidari</name>
    <dbReference type="NCBI Taxonomy" id="2891570"/>
    <lineage>
        <taxon>Bacteria</taxon>
        <taxon>Pseudomonadati</taxon>
        <taxon>Pseudomonadota</taxon>
        <taxon>Gammaproteobacteria</taxon>
        <taxon>Enterobacterales</taxon>
        <taxon>Enterobacteriaceae</taxon>
        <taxon>Pseudocitrobacter</taxon>
    </lineage>
</organism>
<accession>A0ABY3S2T1</accession>
<dbReference type="EMBL" id="CP087880">
    <property type="protein sequence ID" value="UGS40327.1"/>
    <property type="molecule type" value="Genomic_DNA"/>
</dbReference>
<proteinExistence type="predicted"/>
<gene>
    <name evidence="1" type="ORF">G163CM_10220</name>
</gene>
<evidence type="ECO:0000313" key="1">
    <source>
        <dbReference type="EMBL" id="UGS40327.1"/>
    </source>
</evidence>